<keyword evidence="2" id="KW-1185">Reference proteome</keyword>
<reference evidence="1 2" key="1">
    <citation type="submission" date="2022-11" db="EMBL/GenBank/DDBJ databases">
        <title>Minimal conservation of predation-associated metabolite biosynthetic gene clusters underscores biosynthetic potential of Myxococcota including descriptions for ten novel species: Archangium lansinium sp. nov., Myxococcus landrumus sp. nov., Nannocystis bai.</title>
        <authorList>
            <person name="Ahearne A."/>
            <person name="Stevens C."/>
            <person name="Phillips K."/>
        </authorList>
    </citation>
    <scope>NUCLEOTIDE SEQUENCE [LARGE SCALE GENOMIC DNA]</scope>
    <source>
        <strain evidence="1 2">MIWBW</strain>
    </source>
</reference>
<gene>
    <name evidence="1" type="ORF">OV287_20175</name>
</gene>
<evidence type="ECO:0000313" key="2">
    <source>
        <dbReference type="Proteomes" id="UP001207654"/>
    </source>
</evidence>
<comment type="caution">
    <text evidence="1">The sequence shown here is derived from an EMBL/GenBank/DDBJ whole genome shotgun (WGS) entry which is preliminary data.</text>
</comment>
<evidence type="ECO:0000313" key="1">
    <source>
        <dbReference type="EMBL" id="MCY1076802.1"/>
    </source>
</evidence>
<name>A0ABT4A586_9BACT</name>
<organism evidence="1 2">
    <name type="scientific">Archangium lansingense</name>
    <dbReference type="NCBI Taxonomy" id="2995310"/>
    <lineage>
        <taxon>Bacteria</taxon>
        <taxon>Pseudomonadati</taxon>
        <taxon>Myxococcota</taxon>
        <taxon>Myxococcia</taxon>
        <taxon>Myxococcales</taxon>
        <taxon>Cystobacterineae</taxon>
        <taxon>Archangiaceae</taxon>
        <taxon>Archangium</taxon>
    </lineage>
</organism>
<accession>A0ABT4A586</accession>
<protein>
    <submittedName>
        <fullName evidence="1">Uncharacterized protein</fullName>
    </submittedName>
</protein>
<dbReference type="Proteomes" id="UP001207654">
    <property type="component" value="Unassembled WGS sequence"/>
</dbReference>
<dbReference type="RefSeq" id="WP_267535664.1">
    <property type="nucleotide sequence ID" value="NZ_JAPNKA010000001.1"/>
</dbReference>
<dbReference type="EMBL" id="JAPNKA010000001">
    <property type="protein sequence ID" value="MCY1076802.1"/>
    <property type="molecule type" value="Genomic_DNA"/>
</dbReference>
<proteinExistence type="predicted"/>
<sequence>MLRERIQTVLKQIAADPTLEARWLNTLSLLEFVGARKISRTVADRHPTLEVLGHLADETRHALAFKRLACEVAGGEVSVYLCPQEAATYFQTLDRELASWATQALGHEDVKLNYLLTTTLIEQRAMIMYPLYKAATRVASVRLELGKVVTEEQSHRIDIEETCKLRLAQAGVSDLSAPKALEERLFGAFLSALEREVSTNHAAALPHPMPERLHRV</sequence>